<gene>
    <name evidence="3" type="ORF">GGR25_003711</name>
</gene>
<evidence type="ECO:0000313" key="3">
    <source>
        <dbReference type="EMBL" id="MBB3932653.1"/>
    </source>
</evidence>
<organism evidence="3 4">
    <name type="scientific">Kaistia hirudinis</name>
    <dbReference type="NCBI Taxonomy" id="1293440"/>
    <lineage>
        <taxon>Bacteria</taxon>
        <taxon>Pseudomonadati</taxon>
        <taxon>Pseudomonadota</taxon>
        <taxon>Alphaproteobacteria</taxon>
        <taxon>Hyphomicrobiales</taxon>
        <taxon>Kaistiaceae</taxon>
        <taxon>Kaistia</taxon>
    </lineage>
</organism>
<keyword evidence="1" id="KW-0472">Membrane</keyword>
<protein>
    <submittedName>
        <fullName evidence="3">Flp pilus assembly protein TadG</fullName>
    </submittedName>
</protein>
<dbReference type="Proteomes" id="UP000553963">
    <property type="component" value="Unassembled WGS sequence"/>
</dbReference>
<feature type="transmembrane region" description="Helical" evidence="1">
    <location>
        <begin position="34"/>
        <end position="54"/>
    </location>
</feature>
<dbReference type="InterPro" id="IPR012495">
    <property type="entry name" value="TadE-like_dom"/>
</dbReference>
<dbReference type="EMBL" id="JACIDS010000004">
    <property type="protein sequence ID" value="MBB3932653.1"/>
    <property type="molecule type" value="Genomic_DNA"/>
</dbReference>
<dbReference type="Pfam" id="PF07811">
    <property type="entry name" value="TadE"/>
    <property type="match status" value="1"/>
</dbReference>
<proteinExistence type="predicted"/>
<dbReference type="AlphaFoldDB" id="A0A840ATT6"/>
<comment type="caution">
    <text evidence="3">The sequence shown here is derived from an EMBL/GenBank/DDBJ whole genome shotgun (WGS) entry which is preliminary data.</text>
</comment>
<keyword evidence="1" id="KW-0812">Transmembrane</keyword>
<evidence type="ECO:0000259" key="2">
    <source>
        <dbReference type="Pfam" id="PF07811"/>
    </source>
</evidence>
<accession>A0A840ATT6</accession>
<reference evidence="3 4" key="1">
    <citation type="submission" date="2020-08" db="EMBL/GenBank/DDBJ databases">
        <title>Genomic Encyclopedia of Type Strains, Phase IV (KMG-IV): sequencing the most valuable type-strain genomes for metagenomic binning, comparative biology and taxonomic classification.</title>
        <authorList>
            <person name="Goeker M."/>
        </authorList>
    </citation>
    <scope>NUCLEOTIDE SEQUENCE [LARGE SCALE GENOMIC DNA]</scope>
    <source>
        <strain evidence="3 4">DSM 25966</strain>
    </source>
</reference>
<name>A0A840ATT6_9HYPH</name>
<keyword evidence="4" id="KW-1185">Reference proteome</keyword>
<sequence length="199" mass="20856">MVSSVSQPEVEPSADGRHGVLGRLRSFRADSSGIAALEFALILPVMLVLYLGGIEVTDGLMLKRKVSHTASAIADLVAQDTAIASTAEMQDIFNAGTTILSPYTTSKLKVSVVAISMDASKKATVSWSQTFNGGSCAAKGSVVTVPADLQSANGFLVRVTTEYAYTPDFGYVLTGTIPLKERFYQAPRSGKAITGPSCG</sequence>
<dbReference type="RefSeq" id="WP_183400257.1">
    <property type="nucleotide sequence ID" value="NZ_JACIDS010000004.1"/>
</dbReference>
<evidence type="ECO:0000256" key="1">
    <source>
        <dbReference type="SAM" id="Phobius"/>
    </source>
</evidence>
<keyword evidence="1" id="KW-1133">Transmembrane helix</keyword>
<evidence type="ECO:0000313" key="4">
    <source>
        <dbReference type="Proteomes" id="UP000553963"/>
    </source>
</evidence>
<feature type="domain" description="TadE-like" evidence="2">
    <location>
        <begin position="33"/>
        <end position="74"/>
    </location>
</feature>